<organism evidence="8 9">
    <name type="scientific">Hymenobacter saemangeumensis</name>
    <dbReference type="NCBI Taxonomy" id="1084522"/>
    <lineage>
        <taxon>Bacteria</taxon>
        <taxon>Pseudomonadati</taxon>
        <taxon>Bacteroidota</taxon>
        <taxon>Cytophagia</taxon>
        <taxon>Cytophagales</taxon>
        <taxon>Hymenobacteraceae</taxon>
        <taxon>Hymenobacter</taxon>
    </lineage>
</organism>
<keyword evidence="3" id="KW-0597">Phosphoprotein</keyword>
<feature type="domain" description="PAC" evidence="7">
    <location>
        <begin position="221"/>
        <end position="273"/>
    </location>
</feature>
<dbReference type="RefSeq" id="WP_345235571.1">
    <property type="nucleotide sequence ID" value="NZ_BAABGZ010000017.1"/>
</dbReference>
<dbReference type="InterPro" id="IPR001610">
    <property type="entry name" value="PAC"/>
</dbReference>
<accession>A0ABP8IA66</accession>
<evidence type="ECO:0000313" key="8">
    <source>
        <dbReference type="EMBL" id="GAA4354671.1"/>
    </source>
</evidence>
<evidence type="ECO:0000256" key="1">
    <source>
        <dbReference type="ARBA" id="ARBA00000085"/>
    </source>
</evidence>
<reference evidence="9" key="1">
    <citation type="journal article" date="2019" name="Int. J. Syst. Evol. Microbiol.">
        <title>The Global Catalogue of Microorganisms (GCM) 10K type strain sequencing project: providing services to taxonomists for standard genome sequencing and annotation.</title>
        <authorList>
            <consortium name="The Broad Institute Genomics Platform"/>
            <consortium name="The Broad Institute Genome Sequencing Center for Infectious Disease"/>
            <person name="Wu L."/>
            <person name="Ma J."/>
        </authorList>
    </citation>
    <scope>NUCLEOTIDE SEQUENCE [LARGE SCALE GENOMIC DNA]</scope>
    <source>
        <strain evidence="9">JCM 17923</strain>
    </source>
</reference>
<evidence type="ECO:0000256" key="3">
    <source>
        <dbReference type="ARBA" id="ARBA00022553"/>
    </source>
</evidence>
<proteinExistence type="predicted"/>
<dbReference type="InterPro" id="IPR052162">
    <property type="entry name" value="Sensor_kinase/Photoreceptor"/>
</dbReference>
<keyword evidence="5" id="KW-0418">Kinase</keyword>
<keyword evidence="9" id="KW-1185">Reference proteome</keyword>
<keyword evidence="4" id="KW-0808">Transferase</keyword>
<dbReference type="EC" id="2.7.13.3" evidence="2"/>
<dbReference type="InterPro" id="IPR000700">
    <property type="entry name" value="PAS-assoc_C"/>
</dbReference>
<dbReference type="Pfam" id="PF08447">
    <property type="entry name" value="PAS_3"/>
    <property type="match status" value="1"/>
</dbReference>
<evidence type="ECO:0000256" key="2">
    <source>
        <dbReference type="ARBA" id="ARBA00012438"/>
    </source>
</evidence>
<dbReference type="CDD" id="cd00130">
    <property type="entry name" value="PAS"/>
    <property type="match status" value="1"/>
</dbReference>
<evidence type="ECO:0000256" key="5">
    <source>
        <dbReference type="ARBA" id="ARBA00022777"/>
    </source>
</evidence>
<gene>
    <name evidence="8" type="ORF">GCM10023185_16710</name>
</gene>
<dbReference type="SUPFAM" id="SSF55785">
    <property type="entry name" value="PYP-like sensor domain (PAS domain)"/>
    <property type="match status" value="3"/>
</dbReference>
<dbReference type="EMBL" id="BAABGZ010000017">
    <property type="protein sequence ID" value="GAA4354671.1"/>
    <property type="molecule type" value="Genomic_DNA"/>
</dbReference>
<evidence type="ECO:0000259" key="7">
    <source>
        <dbReference type="PROSITE" id="PS50113"/>
    </source>
</evidence>
<dbReference type="SMART" id="SM00086">
    <property type="entry name" value="PAC"/>
    <property type="match status" value="3"/>
</dbReference>
<dbReference type="Pfam" id="PF08448">
    <property type="entry name" value="PAS_4"/>
    <property type="match status" value="2"/>
</dbReference>
<dbReference type="InterPro" id="IPR013655">
    <property type="entry name" value="PAS_fold_3"/>
</dbReference>
<dbReference type="InterPro" id="IPR035965">
    <property type="entry name" value="PAS-like_dom_sf"/>
</dbReference>
<dbReference type="NCBIfam" id="TIGR00229">
    <property type="entry name" value="sensory_box"/>
    <property type="match status" value="1"/>
</dbReference>
<sequence>MSPSTPSVDYQHIFRSLPGLFLLLAPDGTVLDNSDQHVNQAMLPREQARGRNIFEAYPSAPESQQALHESHEKVRHTLQPDTMPLLRYDLERPAELGGGTEERYWQLTHYPILDSQGQLQYILQQPRDVTAQHLAERRHELVQQQLTQSQEWARFTLDALPVLVNITDASGRGVFFNRRWLEFTGLSAEALQANWAQAIHPDDQPKLQRDWDRSRQLADTTQYEYRVRRADGQYRWIMTRSVPHFDERGRVVQRVGGGTDIHDQKMMVQELLDATEQQARLSDQSYRNAELVKQQRQTFYDLLMHAPAYVSIVRGPEHRYEFANTLFRELVGGQEVVGRTVAEVFPEAREQLTAMLDGVFQTGEPVVGKELQVSIRDNQGGMRDAYFNFIYQRFEENGQPAGITAYSYEVTELVQTRHALEQLRRSPATSASSSELEAA</sequence>
<dbReference type="PROSITE" id="PS50113">
    <property type="entry name" value="PAC"/>
    <property type="match status" value="1"/>
</dbReference>
<comment type="catalytic activity">
    <reaction evidence="1">
        <text>ATP + protein L-histidine = ADP + protein N-phospho-L-histidine.</text>
        <dbReference type="EC" id="2.7.13.3"/>
    </reaction>
</comment>
<evidence type="ECO:0000313" key="9">
    <source>
        <dbReference type="Proteomes" id="UP001501153"/>
    </source>
</evidence>
<feature type="domain" description="PAS" evidence="6">
    <location>
        <begin position="149"/>
        <end position="209"/>
    </location>
</feature>
<dbReference type="PANTHER" id="PTHR43304:SF1">
    <property type="entry name" value="PAC DOMAIN-CONTAINING PROTEIN"/>
    <property type="match status" value="1"/>
</dbReference>
<dbReference type="PANTHER" id="PTHR43304">
    <property type="entry name" value="PHYTOCHROME-LIKE PROTEIN CPH1"/>
    <property type="match status" value="1"/>
</dbReference>
<dbReference type="InterPro" id="IPR000014">
    <property type="entry name" value="PAS"/>
</dbReference>
<dbReference type="PROSITE" id="PS50112">
    <property type="entry name" value="PAS"/>
    <property type="match status" value="1"/>
</dbReference>
<evidence type="ECO:0000259" key="6">
    <source>
        <dbReference type="PROSITE" id="PS50112"/>
    </source>
</evidence>
<dbReference type="Gene3D" id="3.30.450.20">
    <property type="entry name" value="PAS domain"/>
    <property type="match status" value="3"/>
</dbReference>
<protein>
    <recommendedName>
        <fullName evidence="2">histidine kinase</fullName>
        <ecNumber evidence="2">2.7.13.3</ecNumber>
    </recommendedName>
</protein>
<dbReference type="Proteomes" id="UP001501153">
    <property type="component" value="Unassembled WGS sequence"/>
</dbReference>
<dbReference type="InterPro" id="IPR013656">
    <property type="entry name" value="PAS_4"/>
</dbReference>
<evidence type="ECO:0000256" key="4">
    <source>
        <dbReference type="ARBA" id="ARBA00022679"/>
    </source>
</evidence>
<dbReference type="SMART" id="SM00091">
    <property type="entry name" value="PAS"/>
    <property type="match status" value="3"/>
</dbReference>
<comment type="caution">
    <text evidence="8">The sequence shown here is derived from an EMBL/GenBank/DDBJ whole genome shotgun (WGS) entry which is preliminary data.</text>
</comment>
<name>A0ABP8IA66_9BACT</name>